<dbReference type="PANTHER" id="PTHR11028">
    <property type="entry name" value="VACUOLAR ATP SYNTHASE SUBUNIT AC39"/>
    <property type="match status" value="1"/>
</dbReference>
<evidence type="ECO:0000313" key="1">
    <source>
        <dbReference type="EMBL" id="KAL3282284.1"/>
    </source>
</evidence>
<accession>A0ABD2NUJ1</accession>
<dbReference type="Proteomes" id="UP001516400">
    <property type="component" value="Unassembled WGS sequence"/>
</dbReference>
<proteinExistence type="predicted"/>
<gene>
    <name evidence="1" type="ORF">HHI36_005472</name>
</gene>
<sequence length="126" mass="14294">MNIEIIRNTLYKAYLEASYQFWKDIGGTTADCMCEISAIFVLSSLQSIPFELNSAKMIDAKLYSRCGKLNPDGLAALARAEDYDQVKAVVEYYAEFSKLFEDSGNNQGDKTMEDTFFEHQMNNKLS</sequence>
<dbReference type="Pfam" id="PF01992">
    <property type="entry name" value="vATP-synt_AC39"/>
    <property type="match status" value="1"/>
</dbReference>
<dbReference type="SUPFAM" id="SSF103486">
    <property type="entry name" value="V-type ATP synthase subunit C"/>
    <property type="match status" value="1"/>
</dbReference>
<dbReference type="InterPro" id="IPR002843">
    <property type="entry name" value="ATPase_V0-cplx_csu/dsu"/>
</dbReference>
<reference evidence="1 2" key="1">
    <citation type="journal article" date="2021" name="BMC Biol.">
        <title>Horizontally acquired antibacterial genes associated with adaptive radiation of ladybird beetles.</title>
        <authorList>
            <person name="Li H.S."/>
            <person name="Tang X.F."/>
            <person name="Huang Y.H."/>
            <person name="Xu Z.Y."/>
            <person name="Chen M.L."/>
            <person name="Du X.Y."/>
            <person name="Qiu B.Y."/>
            <person name="Chen P.T."/>
            <person name="Zhang W."/>
            <person name="Slipinski A."/>
            <person name="Escalona H.E."/>
            <person name="Waterhouse R.M."/>
            <person name="Zwick A."/>
            <person name="Pang H."/>
        </authorList>
    </citation>
    <scope>NUCLEOTIDE SEQUENCE [LARGE SCALE GENOMIC DNA]</scope>
    <source>
        <strain evidence="1">SYSU2018</strain>
    </source>
</reference>
<dbReference type="InterPro" id="IPR036079">
    <property type="entry name" value="ATPase_csu/dsu_sf"/>
</dbReference>
<protein>
    <submittedName>
        <fullName evidence="1">Uncharacterized protein</fullName>
    </submittedName>
</protein>
<name>A0ABD2NUJ1_9CUCU</name>
<comment type="caution">
    <text evidence="1">The sequence shown here is derived from an EMBL/GenBank/DDBJ whole genome shotgun (WGS) entry which is preliminary data.</text>
</comment>
<dbReference type="AlphaFoldDB" id="A0ABD2NUJ1"/>
<evidence type="ECO:0000313" key="2">
    <source>
        <dbReference type="Proteomes" id="UP001516400"/>
    </source>
</evidence>
<keyword evidence="2" id="KW-1185">Reference proteome</keyword>
<dbReference type="EMBL" id="JABFTP020000144">
    <property type="protein sequence ID" value="KAL3282284.1"/>
    <property type="molecule type" value="Genomic_DNA"/>
</dbReference>
<dbReference type="InterPro" id="IPR016727">
    <property type="entry name" value="ATPase_V0-cplx_dsu"/>
</dbReference>
<organism evidence="1 2">
    <name type="scientific">Cryptolaemus montrouzieri</name>
    <dbReference type="NCBI Taxonomy" id="559131"/>
    <lineage>
        <taxon>Eukaryota</taxon>
        <taxon>Metazoa</taxon>
        <taxon>Ecdysozoa</taxon>
        <taxon>Arthropoda</taxon>
        <taxon>Hexapoda</taxon>
        <taxon>Insecta</taxon>
        <taxon>Pterygota</taxon>
        <taxon>Neoptera</taxon>
        <taxon>Endopterygota</taxon>
        <taxon>Coleoptera</taxon>
        <taxon>Polyphaga</taxon>
        <taxon>Cucujiformia</taxon>
        <taxon>Coccinelloidea</taxon>
        <taxon>Coccinellidae</taxon>
        <taxon>Scymninae</taxon>
        <taxon>Scymnini</taxon>
        <taxon>Cryptolaemus</taxon>
    </lineage>
</organism>